<evidence type="ECO:0000313" key="10">
    <source>
        <dbReference type="Proteomes" id="UP001290861"/>
    </source>
</evidence>
<dbReference type="PANTHER" id="PTHR30469">
    <property type="entry name" value="MULTIDRUG RESISTANCE PROTEIN MDTA"/>
    <property type="match status" value="1"/>
</dbReference>
<feature type="domain" description="Multidrug resistance protein MdtA-like C-terminal permuted SH3" evidence="8">
    <location>
        <begin position="308"/>
        <end position="368"/>
    </location>
</feature>
<dbReference type="Gene3D" id="2.40.420.20">
    <property type="match status" value="1"/>
</dbReference>
<dbReference type="Pfam" id="PF25954">
    <property type="entry name" value="Beta-barrel_RND_2"/>
    <property type="match status" value="1"/>
</dbReference>
<dbReference type="NCBIfam" id="TIGR01730">
    <property type="entry name" value="RND_mfp"/>
    <property type="match status" value="1"/>
</dbReference>
<dbReference type="InterPro" id="IPR058624">
    <property type="entry name" value="MdtA-like_HH"/>
</dbReference>
<proteinExistence type="inferred from homology"/>
<evidence type="ECO:0000313" key="9">
    <source>
        <dbReference type="EMBL" id="MDZ8118804.1"/>
    </source>
</evidence>
<dbReference type="SUPFAM" id="SSF111369">
    <property type="entry name" value="HlyD-like secretion proteins"/>
    <property type="match status" value="1"/>
</dbReference>
<dbReference type="InterPro" id="IPR058627">
    <property type="entry name" value="MdtA-like_C"/>
</dbReference>
<dbReference type="PANTHER" id="PTHR30469:SF20">
    <property type="entry name" value="EFFLUX RND TRANSPORTER PERIPLASMIC ADAPTOR SUBUNIT"/>
    <property type="match status" value="1"/>
</dbReference>
<keyword evidence="3" id="KW-0813">Transport</keyword>
<dbReference type="Gene3D" id="2.40.30.170">
    <property type="match status" value="1"/>
</dbReference>
<organism evidence="9 10">
    <name type="scientific">Pontiella agarivorans</name>
    <dbReference type="NCBI Taxonomy" id="3038953"/>
    <lineage>
        <taxon>Bacteria</taxon>
        <taxon>Pseudomonadati</taxon>
        <taxon>Kiritimatiellota</taxon>
        <taxon>Kiritimatiellia</taxon>
        <taxon>Kiritimatiellales</taxon>
        <taxon>Pontiellaceae</taxon>
        <taxon>Pontiella</taxon>
    </lineage>
</organism>
<comment type="subcellular location">
    <subcellularLocation>
        <location evidence="1">Cell envelope</location>
    </subcellularLocation>
</comment>
<evidence type="ECO:0000259" key="6">
    <source>
        <dbReference type="Pfam" id="PF25917"/>
    </source>
</evidence>
<evidence type="ECO:0000259" key="7">
    <source>
        <dbReference type="Pfam" id="PF25954"/>
    </source>
</evidence>
<dbReference type="RefSeq" id="WP_322608601.1">
    <property type="nucleotide sequence ID" value="NZ_JARVCO010000010.1"/>
</dbReference>
<sequence length="384" mass="41527">MKLNKKLITGIGGVVLLLILVVLIGVASAERKMAEKHAVEVKLAEENAPRPVRCEKVKAEPLSRGHSYPGVVKASEETALSFRVGGPLTEVNVVLGEPVKKGDLLLQIDPRDFEDRIQSLEAQLAGAAARLANARQDYRRVTQLFEENVVAQADYDRAESANDSAEAAVKNIEAQLQIARHALEDTSLRAPYDGTVTAQRVENHEMISPGAVVLQYHAIDKIEIVVNIPENEMGGIPLNRTDSYVEVSFPALRSQTFSARLKEWSTLADPLTRTYAVTFELNVPEGVVILPGMTANVAFSKPEEQALVLTVPVSALVAGPDGGSSVWVYDEEQETAALRSVQVGVLSGDRRVVIAEGIAEGEHVVVSGSRLIHENQALKTASVH</sequence>
<dbReference type="EMBL" id="JARVCO010000010">
    <property type="protein sequence ID" value="MDZ8118804.1"/>
    <property type="molecule type" value="Genomic_DNA"/>
</dbReference>
<dbReference type="InterPro" id="IPR058792">
    <property type="entry name" value="Beta-barrel_RND_2"/>
</dbReference>
<feature type="coiled-coil region" evidence="4">
    <location>
        <begin position="117"/>
        <end position="189"/>
    </location>
</feature>
<dbReference type="Gene3D" id="2.40.50.100">
    <property type="match status" value="1"/>
</dbReference>
<protein>
    <submittedName>
        <fullName evidence="9">Efflux RND transporter periplasmic adaptor subunit</fullName>
    </submittedName>
</protein>
<dbReference type="Proteomes" id="UP001290861">
    <property type="component" value="Unassembled WGS sequence"/>
</dbReference>
<evidence type="ECO:0000259" key="5">
    <source>
        <dbReference type="Pfam" id="PF25876"/>
    </source>
</evidence>
<dbReference type="Gene3D" id="1.10.287.470">
    <property type="entry name" value="Helix hairpin bin"/>
    <property type="match status" value="1"/>
</dbReference>
<feature type="domain" description="Multidrug resistance protein MdtA-like barrel-sandwich hybrid" evidence="6">
    <location>
        <begin position="82"/>
        <end position="210"/>
    </location>
</feature>
<dbReference type="InterPro" id="IPR006143">
    <property type="entry name" value="RND_pump_MFP"/>
</dbReference>
<keyword evidence="10" id="KW-1185">Reference proteome</keyword>
<evidence type="ECO:0000256" key="3">
    <source>
        <dbReference type="ARBA" id="ARBA00022448"/>
    </source>
</evidence>
<dbReference type="InterPro" id="IPR058625">
    <property type="entry name" value="MdtA-like_BSH"/>
</dbReference>
<name>A0ABU5MX79_9BACT</name>
<reference evidence="9 10" key="1">
    <citation type="journal article" date="2024" name="Appl. Environ. Microbiol.">
        <title>Pontiella agarivorans sp. nov., a novel marine anaerobic bacterium capable of degrading macroalgal polysaccharides and fixing nitrogen.</title>
        <authorList>
            <person name="Liu N."/>
            <person name="Kivenson V."/>
            <person name="Peng X."/>
            <person name="Cui Z."/>
            <person name="Lankiewicz T.S."/>
            <person name="Gosselin K.M."/>
            <person name="English C.J."/>
            <person name="Blair E.M."/>
            <person name="O'Malley M.A."/>
            <person name="Valentine D.L."/>
        </authorList>
    </citation>
    <scope>NUCLEOTIDE SEQUENCE [LARGE SCALE GENOMIC DNA]</scope>
    <source>
        <strain evidence="9 10">NLcol2</strain>
    </source>
</reference>
<gene>
    <name evidence="9" type="ORF">P9H32_09205</name>
</gene>
<evidence type="ECO:0000256" key="4">
    <source>
        <dbReference type="SAM" id="Coils"/>
    </source>
</evidence>
<feature type="domain" description="Multidrug resistance protein MdtA-like alpha-helical hairpin" evidence="5">
    <location>
        <begin position="118"/>
        <end position="184"/>
    </location>
</feature>
<comment type="similarity">
    <text evidence="2">Belongs to the membrane fusion protein (MFP) (TC 8.A.1) family.</text>
</comment>
<accession>A0ABU5MX79</accession>
<dbReference type="Pfam" id="PF25967">
    <property type="entry name" value="RND-MFP_C"/>
    <property type="match status" value="1"/>
</dbReference>
<evidence type="ECO:0000256" key="1">
    <source>
        <dbReference type="ARBA" id="ARBA00004196"/>
    </source>
</evidence>
<dbReference type="Pfam" id="PF25917">
    <property type="entry name" value="BSH_RND"/>
    <property type="match status" value="1"/>
</dbReference>
<comment type="caution">
    <text evidence="9">The sequence shown here is derived from an EMBL/GenBank/DDBJ whole genome shotgun (WGS) entry which is preliminary data.</text>
</comment>
<feature type="domain" description="CusB-like beta-barrel" evidence="7">
    <location>
        <begin position="224"/>
        <end position="301"/>
    </location>
</feature>
<dbReference type="Pfam" id="PF25876">
    <property type="entry name" value="HH_MFP_RND"/>
    <property type="match status" value="1"/>
</dbReference>
<evidence type="ECO:0000259" key="8">
    <source>
        <dbReference type="Pfam" id="PF25967"/>
    </source>
</evidence>
<evidence type="ECO:0000256" key="2">
    <source>
        <dbReference type="ARBA" id="ARBA00009477"/>
    </source>
</evidence>
<keyword evidence="4" id="KW-0175">Coiled coil</keyword>